<evidence type="ECO:0000256" key="1">
    <source>
        <dbReference type="SAM" id="MobiDB-lite"/>
    </source>
</evidence>
<accession>A0A4S8KCU7</accession>
<dbReference type="AlphaFoldDB" id="A0A4S8KCU7"/>
<evidence type="ECO:0000313" key="3">
    <source>
        <dbReference type="Proteomes" id="UP000317650"/>
    </source>
</evidence>
<protein>
    <submittedName>
        <fullName evidence="2">Uncharacterized protein</fullName>
    </submittedName>
</protein>
<sequence>MRASIMEALSSAHRFIPAAVLGLHHIHCVRQGPLTKRSLWLPQVRGGRRGAGERRRRGRRVKQANERRRFFRWRFDVELNWVPFYTSQFHCFDFCLLAPTRIVSTVGFRDAWRPDDSSRHMASDRDLSDVPEWDR</sequence>
<organism evidence="2 3">
    <name type="scientific">Musa balbisiana</name>
    <name type="common">Banana</name>
    <dbReference type="NCBI Taxonomy" id="52838"/>
    <lineage>
        <taxon>Eukaryota</taxon>
        <taxon>Viridiplantae</taxon>
        <taxon>Streptophyta</taxon>
        <taxon>Embryophyta</taxon>
        <taxon>Tracheophyta</taxon>
        <taxon>Spermatophyta</taxon>
        <taxon>Magnoliopsida</taxon>
        <taxon>Liliopsida</taxon>
        <taxon>Zingiberales</taxon>
        <taxon>Musaceae</taxon>
        <taxon>Musa</taxon>
    </lineage>
</organism>
<reference evidence="2 3" key="1">
    <citation type="journal article" date="2019" name="Nat. Plants">
        <title>Genome sequencing of Musa balbisiana reveals subgenome evolution and function divergence in polyploid bananas.</title>
        <authorList>
            <person name="Yao X."/>
        </authorList>
    </citation>
    <scope>NUCLEOTIDE SEQUENCE [LARGE SCALE GENOMIC DNA]</scope>
    <source>
        <strain evidence="3">cv. DH-PKW</strain>
        <tissue evidence="2">Leaves</tissue>
    </source>
</reference>
<dbReference type="EMBL" id="PYDT01000001">
    <property type="protein sequence ID" value="THU73002.1"/>
    <property type="molecule type" value="Genomic_DNA"/>
</dbReference>
<evidence type="ECO:0000313" key="2">
    <source>
        <dbReference type="EMBL" id="THU73002.1"/>
    </source>
</evidence>
<feature type="region of interest" description="Disordered" evidence="1">
    <location>
        <begin position="115"/>
        <end position="135"/>
    </location>
</feature>
<comment type="caution">
    <text evidence="2">The sequence shown here is derived from an EMBL/GenBank/DDBJ whole genome shotgun (WGS) entry which is preliminary data.</text>
</comment>
<proteinExistence type="predicted"/>
<dbReference type="Proteomes" id="UP000317650">
    <property type="component" value="Chromosome 4"/>
</dbReference>
<keyword evidence="3" id="KW-1185">Reference proteome</keyword>
<gene>
    <name evidence="2" type="ORF">C4D60_Mb04t18200</name>
</gene>
<name>A0A4S8KCU7_MUSBA</name>